<dbReference type="InterPro" id="IPR036390">
    <property type="entry name" value="WH_DNA-bd_sf"/>
</dbReference>
<organism evidence="2 3">
    <name type="scientific">Nocardioides albertanoniae</name>
    <dbReference type="NCBI Taxonomy" id="1175486"/>
    <lineage>
        <taxon>Bacteria</taxon>
        <taxon>Bacillati</taxon>
        <taxon>Actinomycetota</taxon>
        <taxon>Actinomycetes</taxon>
        <taxon>Propionibacteriales</taxon>
        <taxon>Nocardioidaceae</taxon>
        <taxon>Nocardioides</taxon>
    </lineage>
</organism>
<evidence type="ECO:0000313" key="2">
    <source>
        <dbReference type="EMBL" id="TQL66676.1"/>
    </source>
</evidence>
<reference evidence="2 3" key="1">
    <citation type="submission" date="2019-06" db="EMBL/GenBank/DDBJ databases">
        <title>Sequencing the genomes of 1000 actinobacteria strains.</title>
        <authorList>
            <person name="Klenk H.-P."/>
        </authorList>
    </citation>
    <scope>NUCLEOTIDE SEQUENCE [LARGE SCALE GENOMIC DNA]</scope>
    <source>
        <strain evidence="2 3">DSM 25218</strain>
    </source>
</reference>
<dbReference type="GO" id="GO:0003677">
    <property type="term" value="F:DNA binding"/>
    <property type="evidence" value="ECO:0007669"/>
    <property type="project" value="UniProtKB-KW"/>
</dbReference>
<comment type="caution">
    <text evidence="2">The sequence shown here is derived from an EMBL/GenBank/DDBJ whole genome shotgun (WGS) entry which is preliminary data.</text>
</comment>
<dbReference type="PROSITE" id="PS50995">
    <property type="entry name" value="HTH_MARR_2"/>
    <property type="match status" value="1"/>
</dbReference>
<dbReference type="OrthoDB" id="162531at2"/>
<name>A0A543A2J3_9ACTN</name>
<dbReference type="Gene3D" id="1.10.10.10">
    <property type="entry name" value="Winged helix-like DNA-binding domain superfamily/Winged helix DNA-binding domain"/>
    <property type="match status" value="1"/>
</dbReference>
<dbReference type="EMBL" id="VFOV01000001">
    <property type="protein sequence ID" value="TQL66676.1"/>
    <property type="molecule type" value="Genomic_DNA"/>
</dbReference>
<dbReference type="InterPro" id="IPR000835">
    <property type="entry name" value="HTH_MarR-typ"/>
</dbReference>
<dbReference type="SUPFAM" id="SSF46785">
    <property type="entry name" value="Winged helix' DNA-binding domain"/>
    <property type="match status" value="1"/>
</dbReference>
<dbReference type="PANTHER" id="PTHR33164">
    <property type="entry name" value="TRANSCRIPTIONAL REGULATOR, MARR FAMILY"/>
    <property type="match status" value="1"/>
</dbReference>
<dbReference type="InterPro" id="IPR036388">
    <property type="entry name" value="WH-like_DNA-bd_sf"/>
</dbReference>
<dbReference type="GO" id="GO:0003700">
    <property type="term" value="F:DNA-binding transcription factor activity"/>
    <property type="evidence" value="ECO:0007669"/>
    <property type="project" value="InterPro"/>
</dbReference>
<protein>
    <submittedName>
        <fullName evidence="2">DNA-binding MarR family transcriptional regulator</fullName>
    </submittedName>
</protein>
<proteinExistence type="predicted"/>
<evidence type="ECO:0000313" key="3">
    <source>
        <dbReference type="Proteomes" id="UP000320209"/>
    </source>
</evidence>
<keyword evidence="3" id="KW-1185">Reference proteome</keyword>
<dbReference type="Pfam" id="PF12802">
    <property type="entry name" value="MarR_2"/>
    <property type="match status" value="1"/>
</dbReference>
<sequence>MSEEPATPPRPADPVGPERLPTAAFSRIEYVSQRLARALQRATELIAARQSISVSEYRMLLILSDHVPRSNADLARLMFVSSQAAHLVLSDLVSRGLVERTPHPDNRRIRLARLTEAGLAKLNACLAEMIAVEDRIYAGMPPAERGLLLSSLHHAAEVLAGGYFGDADTEREAVRLRAGQRAGSADAT</sequence>
<dbReference type="RefSeq" id="WP_141778863.1">
    <property type="nucleotide sequence ID" value="NZ_VFOV01000001.1"/>
</dbReference>
<dbReference type="InterPro" id="IPR039422">
    <property type="entry name" value="MarR/SlyA-like"/>
</dbReference>
<dbReference type="Proteomes" id="UP000320209">
    <property type="component" value="Unassembled WGS sequence"/>
</dbReference>
<dbReference type="PANTHER" id="PTHR33164:SF43">
    <property type="entry name" value="HTH-TYPE TRANSCRIPTIONAL REPRESSOR YETL"/>
    <property type="match status" value="1"/>
</dbReference>
<evidence type="ECO:0000259" key="1">
    <source>
        <dbReference type="PROSITE" id="PS50995"/>
    </source>
</evidence>
<dbReference type="SMART" id="SM00347">
    <property type="entry name" value="HTH_MARR"/>
    <property type="match status" value="1"/>
</dbReference>
<feature type="domain" description="HTH marR-type" evidence="1">
    <location>
        <begin position="25"/>
        <end position="157"/>
    </location>
</feature>
<accession>A0A543A2J3</accession>
<keyword evidence="2" id="KW-0238">DNA-binding</keyword>
<gene>
    <name evidence="2" type="ORF">FB381_0540</name>
</gene>
<dbReference type="AlphaFoldDB" id="A0A543A2J3"/>
<dbReference type="GO" id="GO:0006950">
    <property type="term" value="P:response to stress"/>
    <property type="evidence" value="ECO:0007669"/>
    <property type="project" value="TreeGrafter"/>
</dbReference>